<dbReference type="Gene3D" id="3.30.559.10">
    <property type="entry name" value="Chloramphenicol acetyltransferase-like domain"/>
    <property type="match status" value="1"/>
</dbReference>
<sequence length="472" mass="50941">MSADAPLTYGQLSTWRSIETFGEDRLMEVNVPALWDVTGLGEAEVVRGLRLLTARQEALRTTFHTDTGGRPVQRVHDDVPLRLERVELSQPDADAALGVLRDLYARPFPVTGDPGWHAVLINCAGRPARLAVSMSHLVVDVWAVRALEGQLRRALAGEEFPAPTPRALAALQHGESWASRRRGAEKYWRRVLAEGPSHNLPLPRSGPGARRVQATLRSAGLAALLARAEREMKVSQQSLLTALTAAAVAALLDRDRVVLSVMCANRFDPVFKSLVSTLNQLVPLPCAVDRDAELPAFARRVHLNTLLSYRHGCYDVDNVARLIAEPASPDRTTFRHDCWFNYVTTPAPPDPVPPGVAAGGVPDAELEWSLPPRNAGHPFYLRVNGDGATRLEMTLRTDPELVPPAAIPTLLRTIAAGARRLLHDPGGTVGALADTAGLDPLGADLFPPTVPPGPAPLPTGSEAALESVQLPR</sequence>
<comment type="caution">
    <text evidence="3">The sequence shown here is derived from an EMBL/GenBank/DDBJ whole genome shotgun (WGS) entry which is preliminary data.</text>
</comment>
<dbReference type="GO" id="GO:0044550">
    <property type="term" value="P:secondary metabolite biosynthetic process"/>
    <property type="evidence" value="ECO:0007669"/>
    <property type="project" value="TreeGrafter"/>
</dbReference>
<dbReference type="InterPro" id="IPR001242">
    <property type="entry name" value="Condensation_dom"/>
</dbReference>
<dbReference type="GO" id="GO:0003824">
    <property type="term" value="F:catalytic activity"/>
    <property type="evidence" value="ECO:0007669"/>
    <property type="project" value="InterPro"/>
</dbReference>
<protein>
    <recommendedName>
        <fullName evidence="2">Condensation domain-containing protein</fullName>
    </recommendedName>
</protein>
<dbReference type="InterPro" id="IPR023213">
    <property type="entry name" value="CAT-like_dom_sf"/>
</dbReference>
<feature type="domain" description="Condensation" evidence="2">
    <location>
        <begin position="45"/>
        <end position="342"/>
    </location>
</feature>
<dbReference type="Proteomes" id="UP000538929">
    <property type="component" value="Unassembled WGS sequence"/>
</dbReference>
<dbReference type="Gene3D" id="3.30.559.30">
    <property type="entry name" value="Nonribosomal peptide synthetase, condensation domain"/>
    <property type="match status" value="1"/>
</dbReference>
<evidence type="ECO:0000313" key="3">
    <source>
        <dbReference type="EMBL" id="MBB0244503.1"/>
    </source>
</evidence>
<accession>A0A7W3TCV7</accession>
<dbReference type="GO" id="GO:0043041">
    <property type="term" value="P:amino acid activation for nonribosomal peptide biosynthetic process"/>
    <property type="evidence" value="ECO:0007669"/>
    <property type="project" value="TreeGrafter"/>
</dbReference>
<gene>
    <name evidence="3" type="ORF">FNQ90_10400</name>
</gene>
<feature type="compositionally biased region" description="Pro residues" evidence="1">
    <location>
        <begin position="448"/>
        <end position="457"/>
    </location>
</feature>
<dbReference type="RefSeq" id="WP_182606119.1">
    <property type="nucleotide sequence ID" value="NZ_VKHT01000252.1"/>
</dbReference>
<dbReference type="GO" id="GO:0031177">
    <property type="term" value="F:phosphopantetheine binding"/>
    <property type="evidence" value="ECO:0007669"/>
    <property type="project" value="TreeGrafter"/>
</dbReference>
<dbReference type="Pfam" id="PF00668">
    <property type="entry name" value="Condensation"/>
    <property type="match status" value="1"/>
</dbReference>
<evidence type="ECO:0000313" key="4">
    <source>
        <dbReference type="Proteomes" id="UP000538929"/>
    </source>
</evidence>
<dbReference type="SUPFAM" id="SSF52777">
    <property type="entry name" value="CoA-dependent acyltransferases"/>
    <property type="match status" value="2"/>
</dbReference>
<dbReference type="PANTHER" id="PTHR45527">
    <property type="entry name" value="NONRIBOSOMAL PEPTIDE SYNTHETASE"/>
    <property type="match status" value="1"/>
</dbReference>
<feature type="region of interest" description="Disordered" evidence="1">
    <location>
        <begin position="447"/>
        <end position="472"/>
    </location>
</feature>
<dbReference type="GO" id="GO:0008610">
    <property type="term" value="P:lipid biosynthetic process"/>
    <property type="evidence" value="ECO:0007669"/>
    <property type="project" value="UniProtKB-ARBA"/>
</dbReference>
<proteinExistence type="predicted"/>
<dbReference type="GO" id="GO:0005737">
    <property type="term" value="C:cytoplasm"/>
    <property type="evidence" value="ECO:0007669"/>
    <property type="project" value="TreeGrafter"/>
</dbReference>
<dbReference type="PANTHER" id="PTHR45527:SF1">
    <property type="entry name" value="FATTY ACID SYNTHASE"/>
    <property type="match status" value="1"/>
</dbReference>
<name>A0A7W3TCV7_9ACTN</name>
<dbReference type="AlphaFoldDB" id="A0A7W3TCV7"/>
<organism evidence="3 4">
    <name type="scientific">Streptomyces alkaliphilus</name>
    <dbReference type="NCBI Taxonomy" id="1472722"/>
    <lineage>
        <taxon>Bacteria</taxon>
        <taxon>Bacillati</taxon>
        <taxon>Actinomycetota</taxon>
        <taxon>Actinomycetes</taxon>
        <taxon>Kitasatosporales</taxon>
        <taxon>Streptomycetaceae</taxon>
        <taxon>Streptomyces</taxon>
    </lineage>
</organism>
<evidence type="ECO:0000256" key="1">
    <source>
        <dbReference type="SAM" id="MobiDB-lite"/>
    </source>
</evidence>
<dbReference type="EMBL" id="VKHT01000252">
    <property type="protein sequence ID" value="MBB0244503.1"/>
    <property type="molecule type" value="Genomic_DNA"/>
</dbReference>
<evidence type="ECO:0000259" key="2">
    <source>
        <dbReference type="Pfam" id="PF00668"/>
    </source>
</evidence>
<keyword evidence="4" id="KW-1185">Reference proteome</keyword>
<reference evidence="4" key="1">
    <citation type="submission" date="2019-10" db="EMBL/GenBank/DDBJ databases">
        <title>Streptomyces sp. nov., a novel actinobacterium isolated from alkaline environment.</title>
        <authorList>
            <person name="Golinska P."/>
        </authorList>
    </citation>
    <scope>NUCLEOTIDE SEQUENCE [LARGE SCALE GENOMIC DNA]</scope>
    <source>
        <strain evidence="4">DSM 42118</strain>
    </source>
</reference>